<reference evidence="3 4" key="1">
    <citation type="submission" date="2024-06" db="EMBL/GenBank/DDBJ databases">
        <authorList>
            <person name="Woo H."/>
        </authorList>
    </citation>
    <scope>NUCLEOTIDE SEQUENCE [LARGE SCALE GENOMIC DNA]</scope>
    <source>
        <strain evidence="3 4">S2-g</strain>
    </source>
</reference>
<feature type="transmembrane region" description="Helical" evidence="1">
    <location>
        <begin position="132"/>
        <end position="150"/>
    </location>
</feature>
<accession>A0ABV3QPJ0</accession>
<feature type="transmembrane region" description="Helical" evidence="1">
    <location>
        <begin position="186"/>
        <end position="205"/>
    </location>
</feature>
<sequence length="236" mass="24855">MLSGGLQGRVIAHGARFYEGVGVAGGVVLILLDRSTWLHLTALGDSAVILPCVALMVAWLLVSRATRGLALGWLLAVCGVGGVVVGSKLLFMVWGIGLPGLDYTGLSGHSAMAALSWPTLLALLAGGARNGVRLLAVAVGMLLAAAIAWSRVALDAHSIPEIVLGWSLGALASAAWLAWSWRAWKLPLRAWPLLLSLLLALPWVYGQRFPSQQLLTRVASSLAANGQLHLRAHLHH</sequence>
<organism evidence="3 4">
    <name type="scientific">Rhodanobacter geophilus</name>
    <dbReference type="NCBI Taxonomy" id="3162488"/>
    <lineage>
        <taxon>Bacteria</taxon>
        <taxon>Pseudomonadati</taxon>
        <taxon>Pseudomonadota</taxon>
        <taxon>Gammaproteobacteria</taxon>
        <taxon>Lysobacterales</taxon>
        <taxon>Rhodanobacteraceae</taxon>
        <taxon>Rhodanobacter</taxon>
    </lineage>
</organism>
<feature type="transmembrane region" description="Helical" evidence="1">
    <location>
        <begin position="37"/>
        <end position="62"/>
    </location>
</feature>
<feature type="transmembrane region" description="Helical" evidence="1">
    <location>
        <begin position="69"/>
        <end position="94"/>
    </location>
</feature>
<dbReference type="EMBL" id="JBFOHL010000008">
    <property type="protein sequence ID" value="MEW9624525.1"/>
    <property type="molecule type" value="Genomic_DNA"/>
</dbReference>
<dbReference type="InterPro" id="IPR000326">
    <property type="entry name" value="PAP2/HPO"/>
</dbReference>
<proteinExistence type="predicted"/>
<keyword evidence="4" id="KW-1185">Reference proteome</keyword>
<keyword evidence="1" id="KW-0472">Membrane</keyword>
<dbReference type="RefSeq" id="WP_367844834.1">
    <property type="nucleotide sequence ID" value="NZ_JBFOHL010000008.1"/>
</dbReference>
<name>A0ABV3QPJ0_9GAMM</name>
<dbReference type="Gene3D" id="1.20.144.10">
    <property type="entry name" value="Phosphatidic acid phosphatase type 2/haloperoxidase"/>
    <property type="match status" value="1"/>
</dbReference>
<gene>
    <name evidence="3" type="ORF">ABQJ56_09805</name>
</gene>
<feature type="transmembrane region" description="Helical" evidence="1">
    <location>
        <begin position="162"/>
        <end position="179"/>
    </location>
</feature>
<comment type="caution">
    <text evidence="3">The sequence shown here is derived from an EMBL/GenBank/DDBJ whole genome shotgun (WGS) entry which is preliminary data.</text>
</comment>
<evidence type="ECO:0000256" key="1">
    <source>
        <dbReference type="SAM" id="Phobius"/>
    </source>
</evidence>
<feature type="transmembrane region" description="Helical" evidence="1">
    <location>
        <begin position="106"/>
        <end position="125"/>
    </location>
</feature>
<keyword evidence="1" id="KW-0812">Transmembrane</keyword>
<protein>
    <submittedName>
        <fullName evidence="3">Phosphatase PAP2 family protein</fullName>
    </submittedName>
</protein>
<feature type="domain" description="Phosphatidic acid phosphatase type 2/haloperoxidase" evidence="2">
    <location>
        <begin position="71"/>
        <end position="177"/>
    </location>
</feature>
<dbReference type="SMART" id="SM00014">
    <property type="entry name" value="acidPPc"/>
    <property type="match status" value="1"/>
</dbReference>
<evidence type="ECO:0000313" key="3">
    <source>
        <dbReference type="EMBL" id="MEW9624525.1"/>
    </source>
</evidence>
<dbReference type="Proteomes" id="UP001556170">
    <property type="component" value="Unassembled WGS sequence"/>
</dbReference>
<evidence type="ECO:0000313" key="4">
    <source>
        <dbReference type="Proteomes" id="UP001556170"/>
    </source>
</evidence>
<dbReference type="InterPro" id="IPR036938">
    <property type="entry name" value="PAP2/HPO_sf"/>
</dbReference>
<keyword evidence="1" id="KW-1133">Transmembrane helix</keyword>
<dbReference type="SUPFAM" id="SSF48317">
    <property type="entry name" value="Acid phosphatase/Vanadium-dependent haloperoxidase"/>
    <property type="match status" value="1"/>
</dbReference>
<dbReference type="Pfam" id="PF01569">
    <property type="entry name" value="PAP2"/>
    <property type="match status" value="1"/>
</dbReference>
<evidence type="ECO:0000259" key="2">
    <source>
        <dbReference type="SMART" id="SM00014"/>
    </source>
</evidence>